<evidence type="ECO:0008006" key="4">
    <source>
        <dbReference type="Google" id="ProtNLM"/>
    </source>
</evidence>
<dbReference type="GO" id="GO:0004089">
    <property type="term" value="F:carbonate dehydratase activity"/>
    <property type="evidence" value="ECO:0007669"/>
    <property type="project" value="InterPro"/>
</dbReference>
<dbReference type="RefSeq" id="WP_244823943.1">
    <property type="nucleotide sequence ID" value="NZ_CP112998.1"/>
</dbReference>
<dbReference type="Pfam" id="PF00484">
    <property type="entry name" value="Pro_CA"/>
    <property type="match status" value="1"/>
</dbReference>
<dbReference type="Gene3D" id="3.40.1050.10">
    <property type="entry name" value="Carbonic anhydrase"/>
    <property type="match status" value="1"/>
</dbReference>
<proteinExistence type="inferred from homology"/>
<evidence type="ECO:0000256" key="1">
    <source>
        <dbReference type="ARBA" id="ARBA00006217"/>
    </source>
</evidence>
<accession>A0A9E8SQH7</accession>
<dbReference type="Proteomes" id="UP001164653">
    <property type="component" value="Chromosome"/>
</dbReference>
<dbReference type="EMBL" id="CP112998">
    <property type="protein sequence ID" value="WAC13052.1"/>
    <property type="molecule type" value="Genomic_DNA"/>
</dbReference>
<sequence>MILSLLSALGLCCCNPTGKKTIDESDSLVVTMADSTMVGFGPDSTTLTFEMALDSIYQRGPKKVFQALMAGHSRFSNDSSFVYHSESKIPDSLARLKPFLVLTDIDLDQSVEKIFDMRRSMFIQLSSPACLVDNRQVAAMEYALHFSGTKVILVLSSSGSRIIGAALDNVQTTNFSSILSELSQASKAAPEFADRSSANKAFVNSVAQGQARLSLEKIIQMSPQVKMLADSGKIIMKSAFYDADKRSVTILDREAPLNPSANR</sequence>
<protein>
    <recommendedName>
        <fullName evidence="4">Carbonic anhydrase</fullName>
    </recommendedName>
</protein>
<comment type="similarity">
    <text evidence="1">Belongs to the beta-class carbonic anhydrase family.</text>
</comment>
<name>A0A9E8SQH7_9BACT</name>
<evidence type="ECO:0000313" key="3">
    <source>
        <dbReference type="Proteomes" id="UP001164653"/>
    </source>
</evidence>
<gene>
    <name evidence="2" type="ORF">ON006_03620</name>
</gene>
<reference evidence="2" key="1">
    <citation type="submission" date="2022-11" db="EMBL/GenBank/DDBJ databases">
        <title>Dyadobacter pollutisoli sp. nov., isolated from plastic dumped soil.</title>
        <authorList>
            <person name="Kim J.M."/>
            <person name="Kim K.R."/>
            <person name="Lee J.K."/>
            <person name="Hao L."/>
            <person name="Jeon C.O."/>
        </authorList>
    </citation>
    <scope>NUCLEOTIDE SEQUENCE</scope>
    <source>
        <strain evidence="2">U1</strain>
    </source>
</reference>
<dbReference type="InterPro" id="IPR001765">
    <property type="entry name" value="Carbonic_anhydrase"/>
</dbReference>
<evidence type="ECO:0000313" key="2">
    <source>
        <dbReference type="EMBL" id="WAC13052.1"/>
    </source>
</evidence>
<dbReference type="InterPro" id="IPR036874">
    <property type="entry name" value="Carbonic_anhydrase_sf"/>
</dbReference>
<dbReference type="AlphaFoldDB" id="A0A9E8SQH7"/>
<organism evidence="2 3">
    <name type="scientific">Dyadobacter pollutisoli</name>
    <dbReference type="NCBI Taxonomy" id="2910158"/>
    <lineage>
        <taxon>Bacteria</taxon>
        <taxon>Pseudomonadati</taxon>
        <taxon>Bacteroidota</taxon>
        <taxon>Cytophagia</taxon>
        <taxon>Cytophagales</taxon>
        <taxon>Spirosomataceae</taxon>
        <taxon>Dyadobacter</taxon>
    </lineage>
</organism>
<dbReference type="SUPFAM" id="SSF53056">
    <property type="entry name" value="beta-carbonic anhydrase, cab"/>
    <property type="match status" value="1"/>
</dbReference>
<keyword evidence="3" id="KW-1185">Reference proteome</keyword>
<dbReference type="KEGG" id="dpf:ON006_03620"/>
<dbReference type="GO" id="GO:0008270">
    <property type="term" value="F:zinc ion binding"/>
    <property type="evidence" value="ECO:0007669"/>
    <property type="project" value="InterPro"/>
</dbReference>